<feature type="compositionally biased region" description="Basic and acidic residues" evidence="1">
    <location>
        <begin position="147"/>
        <end position="157"/>
    </location>
</feature>
<proteinExistence type="predicted"/>
<sequence length="992" mass="108216">MPVPISPHRAGHIVALEGPSELVSTQLRLLPPSQHLLILPTLHHYLRETCSDAPWDPRELIHQYHTAAQARHAEALDFLHHSESTDGTRLVILHGGTMAAQVACLSAIMEHQTDGEIEEAYATFVWLTKNGAAKPSPTRLSYSSISEPRESMQRYEPPEPAASSEGEGPSDAWTGCMHVADNDTIEDRIIRAMRAADALDKETEFLQPATSDVDLTVKLVDIPSRSKSRPAPSADGAPEILRRSRSAGAKPSSLEEPARRVSPGAKSAEAEEAVSTAHQKPPLKIRIPSPPIPWAGDVASGKVPYQQRPSYETAPRPRRWISEPELSPSRISLSDGARDEPCRAFSKSQAQPSHREEAPVDPREPEIGQAVGTTGEPFESVLPMLEDLVVFFTHAATDDLHDYVVRRLSEVCKPPRLPISTPASPIHGAFQRNSHLISGEENQGVNEATFEHERASGASPWPRKDLVHGLPTPNHSPTTSDLTSMPTPLPKTSLLSIDVDQETAVSTQNMLRSVLVSQFALQGRHMASADGTEYPHQGGLWMPLESDGDVADPAAEPKLDLILAVGAETGVKKECVSEVVRQIEKLGFEASGHSRSGRLDIRFLIANAMQAFTAQPLTKQIQSNPFADRALLAALIIPHLEAYLETHPDVRFLLIEYPSEHLPTVLALQTLMGAETMKVVGIINRDASAPVQPPIVPDENRGPLNSRISRTPGTFARPCSFSKADFLLASSITGSDTVALVAAIRESLFSVSNHYMPERPLHKPPSSQFPPQRSHWSLTTGSNSHHSSPRRASGSTSLVITPPSSPTEPAALPTCPQQSSCRSAPSRSTSATAPSKSTSTSSPRGRRHLRTAHADSDVADTDPRVRWGQVIYAAAPPSSSSYPSSICSSSSYSSPHSVPSRTATDTDIDTRCTHTHTHTHSSHNQKLDLKPPSPARARETLHDPDFDEDDDDEDDDEMPDEEMRRLMPLYLRRREDVESMRSTKAFKWLGLA</sequence>
<feature type="compositionally biased region" description="Polar residues" evidence="1">
    <location>
        <begin position="765"/>
        <end position="786"/>
    </location>
</feature>
<feature type="region of interest" description="Disordered" evidence="1">
    <location>
        <begin position="134"/>
        <end position="176"/>
    </location>
</feature>
<evidence type="ECO:0000256" key="1">
    <source>
        <dbReference type="SAM" id="MobiDB-lite"/>
    </source>
</evidence>
<feature type="compositionally biased region" description="Basic residues" evidence="1">
    <location>
        <begin position="913"/>
        <end position="923"/>
    </location>
</feature>
<keyword evidence="3" id="KW-1185">Reference proteome</keyword>
<reference evidence="2" key="2">
    <citation type="submission" date="2023-05" db="EMBL/GenBank/DDBJ databases">
        <authorList>
            <consortium name="Lawrence Berkeley National Laboratory"/>
            <person name="Steindorff A."/>
            <person name="Hensen N."/>
            <person name="Bonometti L."/>
            <person name="Westerberg I."/>
            <person name="Brannstrom I.O."/>
            <person name="Guillou S."/>
            <person name="Cros-Aarteil S."/>
            <person name="Calhoun S."/>
            <person name="Haridas S."/>
            <person name="Kuo A."/>
            <person name="Mondo S."/>
            <person name="Pangilinan J."/>
            <person name="Riley R."/>
            <person name="Labutti K."/>
            <person name="Andreopoulos B."/>
            <person name="Lipzen A."/>
            <person name="Chen C."/>
            <person name="Yanf M."/>
            <person name="Daum C."/>
            <person name="Ng V."/>
            <person name="Clum A."/>
            <person name="Ohm R."/>
            <person name="Martin F."/>
            <person name="Silar P."/>
            <person name="Natvig D."/>
            <person name="Lalanne C."/>
            <person name="Gautier V."/>
            <person name="Ament-Velasquez S.L."/>
            <person name="Kruys A."/>
            <person name="Hutchinson M.I."/>
            <person name="Powell A.J."/>
            <person name="Barry K."/>
            <person name="Miller A.N."/>
            <person name="Grigoriev I.V."/>
            <person name="Debuchy R."/>
            <person name="Gladieux P."/>
            <person name="Thoren M.H."/>
            <person name="Johannesson H."/>
        </authorList>
    </citation>
    <scope>NUCLEOTIDE SEQUENCE</scope>
    <source>
        <strain evidence="2">CBS 757.83</strain>
    </source>
</reference>
<feature type="region of interest" description="Disordered" evidence="1">
    <location>
        <begin position="759"/>
        <end position="861"/>
    </location>
</feature>
<feature type="compositionally biased region" description="Low complexity" evidence="1">
    <location>
        <begin position="161"/>
        <end position="170"/>
    </location>
</feature>
<evidence type="ECO:0000313" key="3">
    <source>
        <dbReference type="Proteomes" id="UP001305647"/>
    </source>
</evidence>
<feature type="compositionally biased region" description="Low complexity" evidence="1">
    <location>
        <begin position="876"/>
        <end position="900"/>
    </location>
</feature>
<dbReference type="EMBL" id="MU863661">
    <property type="protein sequence ID" value="KAK4098202.1"/>
    <property type="molecule type" value="Genomic_DNA"/>
</dbReference>
<gene>
    <name evidence="2" type="ORF">N658DRAFT_432435</name>
</gene>
<accession>A0AAN6SZ59</accession>
<feature type="compositionally biased region" description="Basic and acidic residues" evidence="1">
    <location>
        <begin position="353"/>
        <end position="366"/>
    </location>
</feature>
<feature type="region of interest" description="Disordered" evidence="1">
    <location>
        <begin position="224"/>
        <end position="371"/>
    </location>
</feature>
<feature type="region of interest" description="Disordered" evidence="1">
    <location>
        <begin position="875"/>
        <end position="964"/>
    </location>
</feature>
<protein>
    <submittedName>
        <fullName evidence="2">Uncharacterized protein</fullName>
    </submittedName>
</protein>
<feature type="compositionally biased region" description="Low complexity" evidence="1">
    <location>
        <begin position="224"/>
        <end position="234"/>
    </location>
</feature>
<organism evidence="2 3">
    <name type="scientific">Parathielavia hyrcaniae</name>
    <dbReference type="NCBI Taxonomy" id="113614"/>
    <lineage>
        <taxon>Eukaryota</taxon>
        <taxon>Fungi</taxon>
        <taxon>Dikarya</taxon>
        <taxon>Ascomycota</taxon>
        <taxon>Pezizomycotina</taxon>
        <taxon>Sordariomycetes</taxon>
        <taxon>Sordariomycetidae</taxon>
        <taxon>Sordariales</taxon>
        <taxon>Chaetomiaceae</taxon>
        <taxon>Parathielavia</taxon>
    </lineage>
</organism>
<feature type="compositionally biased region" description="Acidic residues" evidence="1">
    <location>
        <begin position="945"/>
        <end position="960"/>
    </location>
</feature>
<comment type="caution">
    <text evidence="2">The sequence shown here is derived from an EMBL/GenBank/DDBJ whole genome shotgun (WGS) entry which is preliminary data.</text>
</comment>
<dbReference type="AlphaFoldDB" id="A0AAN6SZ59"/>
<dbReference type="Proteomes" id="UP001305647">
    <property type="component" value="Unassembled WGS sequence"/>
</dbReference>
<evidence type="ECO:0000313" key="2">
    <source>
        <dbReference type="EMBL" id="KAK4098202.1"/>
    </source>
</evidence>
<reference evidence="2" key="1">
    <citation type="journal article" date="2023" name="Mol. Phylogenet. Evol.">
        <title>Genome-scale phylogeny and comparative genomics of the fungal order Sordariales.</title>
        <authorList>
            <person name="Hensen N."/>
            <person name="Bonometti L."/>
            <person name="Westerberg I."/>
            <person name="Brannstrom I.O."/>
            <person name="Guillou S."/>
            <person name="Cros-Aarteil S."/>
            <person name="Calhoun S."/>
            <person name="Haridas S."/>
            <person name="Kuo A."/>
            <person name="Mondo S."/>
            <person name="Pangilinan J."/>
            <person name="Riley R."/>
            <person name="LaButti K."/>
            <person name="Andreopoulos B."/>
            <person name="Lipzen A."/>
            <person name="Chen C."/>
            <person name="Yan M."/>
            <person name="Daum C."/>
            <person name="Ng V."/>
            <person name="Clum A."/>
            <person name="Steindorff A."/>
            <person name="Ohm R.A."/>
            <person name="Martin F."/>
            <person name="Silar P."/>
            <person name="Natvig D.O."/>
            <person name="Lalanne C."/>
            <person name="Gautier V."/>
            <person name="Ament-Velasquez S.L."/>
            <person name="Kruys A."/>
            <person name="Hutchinson M.I."/>
            <person name="Powell A.J."/>
            <person name="Barry K."/>
            <person name="Miller A.N."/>
            <person name="Grigoriev I.V."/>
            <person name="Debuchy R."/>
            <person name="Gladieux P."/>
            <person name="Hiltunen Thoren M."/>
            <person name="Johannesson H."/>
        </authorList>
    </citation>
    <scope>NUCLEOTIDE SEQUENCE</scope>
    <source>
        <strain evidence="2">CBS 757.83</strain>
    </source>
</reference>
<name>A0AAN6SZ59_9PEZI</name>
<feature type="compositionally biased region" description="Low complexity" evidence="1">
    <location>
        <begin position="819"/>
        <end position="843"/>
    </location>
</feature>
<feature type="compositionally biased region" description="Basic and acidic residues" evidence="1">
    <location>
        <begin position="852"/>
        <end position="861"/>
    </location>
</feature>